<keyword evidence="2" id="KW-1185">Reference proteome</keyword>
<evidence type="ECO:0000313" key="1">
    <source>
        <dbReference type="EMBL" id="MCI21948.1"/>
    </source>
</evidence>
<feature type="non-terminal residue" evidence="1">
    <location>
        <position position="1"/>
    </location>
</feature>
<reference evidence="1 2" key="1">
    <citation type="journal article" date="2018" name="Front. Plant Sci.">
        <title>Red Clover (Trifolium pratense) and Zigzag Clover (T. medium) - A Picture of Genomic Similarities and Differences.</title>
        <authorList>
            <person name="Dluhosova J."/>
            <person name="Istvanek J."/>
            <person name="Nedelnik J."/>
            <person name="Repkova J."/>
        </authorList>
    </citation>
    <scope>NUCLEOTIDE SEQUENCE [LARGE SCALE GENOMIC DNA]</scope>
    <source>
        <strain evidence="2">cv. 10/8</strain>
        <tissue evidence="1">Leaf</tissue>
    </source>
</reference>
<evidence type="ECO:0000313" key="2">
    <source>
        <dbReference type="Proteomes" id="UP000265520"/>
    </source>
</evidence>
<comment type="caution">
    <text evidence="1">The sequence shown here is derived from an EMBL/GenBank/DDBJ whole genome shotgun (WGS) entry which is preliminary data.</text>
</comment>
<proteinExistence type="predicted"/>
<protein>
    <submittedName>
        <fullName evidence="1">Uncharacterized protein</fullName>
    </submittedName>
</protein>
<accession>A0A392QCS7</accession>
<dbReference type="EMBL" id="LXQA010127685">
    <property type="protein sequence ID" value="MCI21948.1"/>
    <property type="molecule type" value="Genomic_DNA"/>
</dbReference>
<organism evidence="1 2">
    <name type="scientific">Trifolium medium</name>
    <dbReference type="NCBI Taxonomy" id="97028"/>
    <lineage>
        <taxon>Eukaryota</taxon>
        <taxon>Viridiplantae</taxon>
        <taxon>Streptophyta</taxon>
        <taxon>Embryophyta</taxon>
        <taxon>Tracheophyta</taxon>
        <taxon>Spermatophyta</taxon>
        <taxon>Magnoliopsida</taxon>
        <taxon>eudicotyledons</taxon>
        <taxon>Gunneridae</taxon>
        <taxon>Pentapetalae</taxon>
        <taxon>rosids</taxon>
        <taxon>fabids</taxon>
        <taxon>Fabales</taxon>
        <taxon>Fabaceae</taxon>
        <taxon>Papilionoideae</taxon>
        <taxon>50 kb inversion clade</taxon>
        <taxon>NPAAA clade</taxon>
        <taxon>Hologalegina</taxon>
        <taxon>IRL clade</taxon>
        <taxon>Trifolieae</taxon>
        <taxon>Trifolium</taxon>
    </lineage>
</organism>
<dbReference type="AlphaFoldDB" id="A0A392QCS7"/>
<sequence length="29" mass="3159">IAVMEVMNMMVKQSAQIPAGRLGKLLEIS</sequence>
<name>A0A392QCS7_9FABA</name>
<dbReference type="Proteomes" id="UP000265520">
    <property type="component" value="Unassembled WGS sequence"/>
</dbReference>